<keyword evidence="5 14" id="KW-0812">Transmembrane</keyword>
<accession>A0A2B4SGJ9</accession>
<dbReference type="CDD" id="cd03250">
    <property type="entry name" value="ABCC_MRP_domain1"/>
    <property type="match status" value="1"/>
</dbReference>
<dbReference type="FunFam" id="3.40.50.300:FF:000074">
    <property type="entry name" value="Multidrug resistance-associated protein 5 isoform 1"/>
    <property type="match status" value="1"/>
</dbReference>
<dbReference type="SMART" id="SM00382">
    <property type="entry name" value="AAA"/>
    <property type="match status" value="2"/>
</dbReference>
<evidence type="ECO:0000256" key="2">
    <source>
        <dbReference type="ARBA" id="ARBA00009726"/>
    </source>
</evidence>
<dbReference type="EMBL" id="LSMT01000073">
    <property type="protein sequence ID" value="PFX29011.1"/>
    <property type="molecule type" value="Genomic_DNA"/>
</dbReference>
<dbReference type="Gene3D" id="1.20.1560.10">
    <property type="entry name" value="ABC transporter type 1, transmembrane domain"/>
    <property type="match status" value="2"/>
</dbReference>
<evidence type="ECO:0000256" key="4">
    <source>
        <dbReference type="ARBA" id="ARBA00022554"/>
    </source>
</evidence>
<evidence type="ECO:0000256" key="10">
    <source>
        <dbReference type="ARBA" id="ARBA00023136"/>
    </source>
</evidence>
<feature type="transmembrane region" description="Helical" evidence="14">
    <location>
        <begin position="209"/>
        <end position="230"/>
    </location>
</feature>
<dbReference type="PROSITE" id="PS00211">
    <property type="entry name" value="ABC_TRANSPORTER_1"/>
    <property type="match status" value="2"/>
</dbReference>
<dbReference type="SUPFAM" id="SSF52540">
    <property type="entry name" value="P-loop containing nucleoside triphosphate hydrolases"/>
    <property type="match status" value="3"/>
</dbReference>
<evidence type="ECO:0000313" key="18">
    <source>
        <dbReference type="Proteomes" id="UP000225706"/>
    </source>
</evidence>
<comment type="similarity">
    <text evidence="2">Belongs to the ABC transporter superfamily. ABCC family. Conjugate transporter (TC 3.A.1.208) subfamily.</text>
</comment>
<comment type="subcellular location">
    <subcellularLocation>
        <location evidence="1">Vacuole membrane</location>
        <topology evidence="1">Multi-pass membrane protein</topology>
    </subcellularLocation>
</comment>
<keyword evidence="7" id="KW-0547">Nucleotide-binding</keyword>
<keyword evidence="3" id="KW-0813">Transport</keyword>
<dbReference type="InterPro" id="IPR011527">
    <property type="entry name" value="ABC1_TM_dom"/>
</dbReference>
<dbReference type="GO" id="GO:0000323">
    <property type="term" value="C:lytic vacuole"/>
    <property type="evidence" value="ECO:0007669"/>
    <property type="project" value="UniProtKB-ARBA"/>
</dbReference>
<dbReference type="PANTHER" id="PTHR24223:SF443">
    <property type="entry name" value="MULTIDRUG-RESISTANCE LIKE PROTEIN 1, ISOFORM I"/>
    <property type="match status" value="1"/>
</dbReference>
<dbReference type="InterPro" id="IPR050173">
    <property type="entry name" value="ABC_transporter_C-like"/>
</dbReference>
<feature type="domain" description="ABC transporter" evidence="15">
    <location>
        <begin position="1161"/>
        <end position="1393"/>
    </location>
</feature>
<proteinExistence type="inferred from homology"/>
<feature type="region of interest" description="Disordered" evidence="13">
    <location>
        <begin position="110"/>
        <end position="150"/>
    </location>
</feature>
<name>A0A2B4SGJ9_STYPI</name>
<dbReference type="SUPFAM" id="SSF90123">
    <property type="entry name" value="ABC transporter transmembrane region"/>
    <property type="match status" value="2"/>
</dbReference>
<sequence length="1397" mass="157188">MEVRVEDGSKSSEVLNSQIQSENFVDNGWASFPAVERKEEVKRKQNPEDRANFLSRLTFWWFNWIISTGYKRPLEDKDLWALRRDNQATYIVPKLKQKWIEQQRKCRKINSARRSDKDEDEYKESDRLLDDDSGPDENVENASTRKKEKKPSLRKTLGSLFGFKFALAVFCKLLHDVLIFIQPQLLKLLVGYTEDKDDMFGPWKEWKGYAYAGTMFGVAIIQSLALHQYFHIMIQIGLRMRTGIIGLVYEKVTEMLALVLNSKAKGKTTAGELVNLMSVDAQRLMELMAYINSLWSSPLQIAGALYFLFSTLGISILAGLGVMVLIIPVNMLFGSRMGTLQAKQMSEKDERIKLMNEILSGVKVLKLYAWEESFMKEVERKRKKELKYLRGSSFWMSGFMFTFGCAPTLVAVTTFAIYVFTGNFLTASKAFVALALFNVMRFPLVMLPHVIVTCVQASVSLKRLQDFLNLEELDLNSVQRTTLSSSAVSIENGTFTWSTKAAPVLKEVSLQIPSGSLVAIVGQVGCGKSSLLSALLGDTEKVEGIVSVEGSVAYVAQQAWIQNATLRENILFSKAMDSARYESVLDSCALRPDLEILPNGDSTEIGERGINLSGGQKQRVSLARAVYFNADIYLLDDPLSAVDSHVGKHIFENVVGPQGMLRNKTRLLVTHGIHFLPQMDQIIVLKDGRITEDPVLFSGDLRLNLDPFSKFTDDQLWHVLEVSHLKNFVSGLSEGLQYTIAEGGENLSVGQRQLVCLARALLRKSKILVLDEATAAVDLETDELIQQTIRREFADRTVFTIAHRLNTIMDYDSSKASTSNKKDVSQKIENEDKDELGKMIEEERSETGRVKFAVFFSYLKSVGCCASFLTILSLFLMEACSVGTGIWLARWSSANVTTDEQRDFYLGIYGGLGLGQGFFNFLVSIFFTIGAIKASRRLHRNLLVNIMHSPMSFFDTTPVGRIVNRFSKDLYIIDVTIPQCVTNFFWCSLEIIGMIVAISYATPLFLATLPVCAIFYFYIQRVYVATSRQLQRIESVSRSPIYSHFLETVNGASTIRAFSQQRRFILDNYYKTDENQVAYYSTVSSNSRDKIISGLVGMSLTYSLEITETLNWAVRMTSELETQLVSVERVKEYSETDTEARWIIPENRPPDDWPFTGRIVMEQFDLRYREGLPLVLKQISCDIKPGEKVGIVGRTGAGKSSLALALFRILERAGGKITIDGVDIATLGLQDLRSRITIIPQDPVLFSGDLRLNLDPFSKFTDDQLWHVLEVSHLKNFVSGLSEGLQYTIAEGGENLSVGQRQLVCLARALLRKSKILVLDEATAAVDLETDELIQQTIRREFADRTVFTIAHRLNTIMDYDRVLVLDSGSIAEFDSPANLISRNGLFAKLVQDAKLS</sequence>
<dbReference type="CDD" id="cd18595">
    <property type="entry name" value="ABC_6TM_MRP1_2_3_6_D1_like"/>
    <property type="match status" value="1"/>
</dbReference>
<evidence type="ECO:0000259" key="15">
    <source>
        <dbReference type="PROSITE" id="PS50893"/>
    </source>
</evidence>
<evidence type="ECO:0000256" key="3">
    <source>
        <dbReference type="ARBA" id="ARBA00022448"/>
    </source>
</evidence>
<dbReference type="PROSITE" id="PS50893">
    <property type="entry name" value="ABC_TRANSPORTER_2"/>
    <property type="match status" value="2"/>
</dbReference>
<evidence type="ECO:0000259" key="16">
    <source>
        <dbReference type="PROSITE" id="PS50929"/>
    </source>
</evidence>
<dbReference type="InterPro" id="IPR003593">
    <property type="entry name" value="AAA+_ATPase"/>
</dbReference>
<dbReference type="PANTHER" id="PTHR24223">
    <property type="entry name" value="ATP-BINDING CASSETTE SUB-FAMILY C"/>
    <property type="match status" value="1"/>
</dbReference>
<reference evidence="18" key="1">
    <citation type="journal article" date="2017" name="bioRxiv">
        <title>Comparative analysis of the genomes of Stylophora pistillata and Acropora digitifera provides evidence for extensive differences between species of corals.</title>
        <authorList>
            <person name="Voolstra C.R."/>
            <person name="Li Y."/>
            <person name="Liew Y.J."/>
            <person name="Baumgarten S."/>
            <person name="Zoccola D."/>
            <person name="Flot J.-F."/>
            <person name="Tambutte S."/>
            <person name="Allemand D."/>
            <person name="Aranda M."/>
        </authorList>
    </citation>
    <scope>NUCLEOTIDE SEQUENCE [LARGE SCALE GENOMIC DNA]</scope>
</reference>
<dbReference type="GO" id="GO:0015431">
    <property type="term" value="F:ABC-type glutathione S-conjugate transporter activity"/>
    <property type="evidence" value="ECO:0007669"/>
    <property type="project" value="UniProtKB-EC"/>
</dbReference>
<evidence type="ECO:0000256" key="8">
    <source>
        <dbReference type="ARBA" id="ARBA00022840"/>
    </source>
</evidence>
<evidence type="ECO:0000256" key="11">
    <source>
        <dbReference type="ARBA" id="ARBA00024220"/>
    </source>
</evidence>
<comment type="caution">
    <text evidence="17">The sequence shown here is derived from an EMBL/GenBank/DDBJ whole genome shotgun (WGS) entry which is preliminary data.</text>
</comment>
<feature type="transmembrane region" description="Helical" evidence="14">
    <location>
        <begin position="287"/>
        <end position="308"/>
    </location>
</feature>
<gene>
    <name evidence="17" type="primary">Abcc1</name>
    <name evidence="17" type="ORF">AWC38_SpisGene6291</name>
</gene>
<dbReference type="FunFam" id="1.20.1560.10:FF:000020">
    <property type="entry name" value="ABC metal ion transporter"/>
    <property type="match status" value="1"/>
</dbReference>
<evidence type="ECO:0000256" key="5">
    <source>
        <dbReference type="ARBA" id="ARBA00022692"/>
    </source>
</evidence>
<keyword evidence="8" id="KW-0067">ATP-binding</keyword>
<dbReference type="Proteomes" id="UP000225706">
    <property type="component" value="Unassembled WGS sequence"/>
</dbReference>
<evidence type="ECO:0000256" key="12">
    <source>
        <dbReference type="ARBA" id="ARBA00047523"/>
    </source>
</evidence>
<comment type="catalytic activity">
    <reaction evidence="12">
        <text>leukotriene C4(in) + ATP + H2O = leukotriene C4(out) + ADP + phosphate + H(+)</text>
        <dbReference type="Rhea" id="RHEA:38963"/>
        <dbReference type="ChEBI" id="CHEBI:15377"/>
        <dbReference type="ChEBI" id="CHEBI:15378"/>
        <dbReference type="ChEBI" id="CHEBI:30616"/>
        <dbReference type="ChEBI" id="CHEBI:43474"/>
        <dbReference type="ChEBI" id="CHEBI:57973"/>
        <dbReference type="ChEBI" id="CHEBI:456216"/>
    </reaction>
    <physiologicalReaction direction="left-to-right" evidence="12">
        <dbReference type="Rhea" id="RHEA:38964"/>
    </physiologicalReaction>
</comment>
<feature type="transmembrane region" description="Helical" evidence="14">
    <location>
        <begin position="314"/>
        <end position="333"/>
    </location>
</feature>
<feature type="transmembrane region" description="Helical" evidence="14">
    <location>
        <begin position="865"/>
        <end position="888"/>
    </location>
</feature>
<evidence type="ECO:0000313" key="17">
    <source>
        <dbReference type="EMBL" id="PFX29011.1"/>
    </source>
</evidence>
<evidence type="ECO:0000256" key="14">
    <source>
        <dbReference type="SAM" id="Phobius"/>
    </source>
</evidence>
<feature type="domain" description="ABC transporter" evidence="15">
    <location>
        <begin position="488"/>
        <end position="712"/>
    </location>
</feature>
<keyword evidence="4" id="KW-0926">Vacuole</keyword>
<dbReference type="STRING" id="50429.A0A2B4SGJ9"/>
<feature type="transmembrane region" description="Helical" evidence="14">
    <location>
        <begin position="908"/>
        <end position="932"/>
    </location>
</feature>
<dbReference type="FunFam" id="1.20.1560.10:FF:000001">
    <property type="entry name" value="ATP-binding cassette subfamily C member 1"/>
    <property type="match status" value="1"/>
</dbReference>
<dbReference type="FunFam" id="3.40.50.300:FF:000293">
    <property type="entry name" value="ATP binding cassette subfamily C member 1"/>
    <property type="match status" value="1"/>
</dbReference>
<dbReference type="Pfam" id="PF00664">
    <property type="entry name" value="ABC_membrane"/>
    <property type="match status" value="2"/>
</dbReference>
<evidence type="ECO:0000256" key="7">
    <source>
        <dbReference type="ARBA" id="ARBA00022741"/>
    </source>
</evidence>
<protein>
    <recommendedName>
        <fullName evidence="11">ABC-type glutathione-S-conjugate transporter</fullName>
        <ecNumber evidence="11">7.6.2.3</ecNumber>
    </recommendedName>
</protein>
<keyword evidence="18" id="KW-1185">Reference proteome</keyword>
<feature type="transmembrane region" description="Helical" evidence="14">
    <location>
        <begin position="157"/>
        <end position="181"/>
    </location>
</feature>
<dbReference type="InterPro" id="IPR003439">
    <property type="entry name" value="ABC_transporter-like_ATP-bd"/>
</dbReference>
<dbReference type="GO" id="GO:0005524">
    <property type="term" value="F:ATP binding"/>
    <property type="evidence" value="ECO:0007669"/>
    <property type="project" value="UniProtKB-KW"/>
</dbReference>
<evidence type="ECO:0000256" key="6">
    <source>
        <dbReference type="ARBA" id="ARBA00022737"/>
    </source>
</evidence>
<organism evidence="17 18">
    <name type="scientific">Stylophora pistillata</name>
    <name type="common">Smooth cauliflower coral</name>
    <dbReference type="NCBI Taxonomy" id="50429"/>
    <lineage>
        <taxon>Eukaryota</taxon>
        <taxon>Metazoa</taxon>
        <taxon>Cnidaria</taxon>
        <taxon>Anthozoa</taxon>
        <taxon>Hexacorallia</taxon>
        <taxon>Scleractinia</taxon>
        <taxon>Astrocoeniina</taxon>
        <taxon>Pocilloporidae</taxon>
        <taxon>Stylophora</taxon>
    </lineage>
</organism>
<keyword evidence="6" id="KW-0677">Repeat</keyword>
<dbReference type="GO" id="GO:0005774">
    <property type="term" value="C:vacuolar membrane"/>
    <property type="evidence" value="ECO:0007669"/>
    <property type="project" value="UniProtKB-SubCell"/>
</dbReference>
<dbReference type="GO" id="GO:0016887">
    <property type="term" value="F:ATP hydrolysis activity"/>
    <property type="evidence" value="ECO:0007669"/>
    <property type="project" value="InterPro"/>
</dbReference>
<dbReference type="InterPro" id="IPR027417">
    <property type="entry name" value="P-loop_NTPase"/>
</dbReference>
<feature type="domain" description="ABC transmembrane type-1" evidence="16">
    <location>
        <begin position="166"/>
        <end position="456"/>
    </location>
</feature>
<dbReference type="PROSITE" id="PS50929">
    <property type="entry name" value="ABC_TM1F"/>
    <property type="match status" value="2"/>
</dbReference>
<dbReference type="OrthoDB" id="5973864at2759"/>
<dbReference type="InterPro" id="IPR036640">
    <property type="entry name" value="ABC1_TM_sf"/>
</dbReference>
<feature type="domain" description="ABC transmembrane type-1" evidence="16">
    <location>
        <begin position="868"/>
        <end position="1101"/>
    </location>
</feature>
<dbReference type="Gene3D" id="3.40.50.300">
    <property type="entry name" value="P-loop containing nucleotide triphosphate hydrolases"/>
    <property type="match status" value="3"/>
</dbReference>
<keyword evidence="9 14" id="KW-1133">Transmembrane helix</keyword>
<evidence type="ECO:0000256" key="9">
    <source>
        <dbReference type="ARBA" id="ARBA00022989"/>
    </source>
</evidence>
<keyword evidence="10 14" id="KW-0472">Membrane</keyword>
<dbReference type="EC" id="7.6.2.3" evidence="11"/>
<feature type="transmembrane region" description="Helical" evidence="14">
    <location>
        <begin position="394"/>
        <end position="418"/>
    </location>
</feature>
<feature type="transmembrane region" description="Helical" evidence="14">
    <location>
        <begin position="430"/>
        <end position="455"/>
    </location>
</feature>
<dbReference type="CDD" id="cd03244">
    <property type="entry name" value="ABCC_MRP_domain2"/>
    <property type="match status" value="1"/>
</dbReference>
<dbReference type="CDD" id="cd18603">
    <property type="entry name" value="ABC_6TM_MRP1_2_3_6_D2_like"/>
    <property type="match status" value="1"/>
</dbReference>
<feature type="transmembrane region" description="Helical" evidence="14">
    <location>
        <begin position="991"/>
        <end position="1019"/>
    </location>
</feature>
<dbReference type="Pfam" id="PF00005">
    <property type="entry name" value="ABC_tran"/>
    <property type="match status" value="3"/>
</dbReference>
<dbReference type="InterPro" id="IPR017871">
    <property type="entry name" value="ABC_transporter-like_CS"/>
</dbReference>
<evidence type="ECO:0000256" key="1">
    <source>
        <dbReference type="ARBA" id="ARBA00004128"/>
    </source>
</evidence>
<evidence type="ECO:0000256" key="13">
    <source>
        <dbReference type="SAM" id="MobiDB-lite"/>
    </source>
</evidence>